<dbReference type="OrthoDB" id="10036721at2759"/>
<dbReference type="EC" id="3.2.1.40" evidence="2"/>
<feature type="domain" description="Bacterial alpha-L-rhamnosidase N-terminal" evidence="5">
    <location>
        <begin position="182"/>
        <end position="357"/>
    </location>
</feature>
<dbReference type="Pfam" id="PF25788">
    <property type="entry name" value="Ig_Rha78A_N"/>
    <property type="match status" value="1"/>
</dbReference>
<comment type="caution">
    <text evidence="8">The sequence shown here is derived from an EMBL/GenBank/DDBJ whole genome shotgun (WGS) entry which is preliminary data.</text>
</comment>
<evidence type="ECO:0000259" key="6">
    <source>
        <dbReference type="Pfam" id="PF17389"/>
    </source>
</evidence>
<evidence type="ECO:0000313" key="9">
    <source>
        <dbReference type="Proteomes" id="UP000094444"/>
    </source>
</evidence>
<evidence type="ECO:0000256" key="3">
    <source>
        <dbReference type="ARBA" id="ARBA00022801"/>
    </source>
</evidence>
<dbReference type="PANTHER" id="PTHR33307:SF6">
    <property type="entry name" value="ALPHA-RHAMNOSIDASE (EUROFUNG)-RELATED"/>
    <property type="match status" value="1"/>
</dbReference>
<dbReference type="Pfam" id="PF08531">
    <property type="entry name" value="Bac_rhamnosid_N"/>
    <property type="match status" value="1"/>
</dbReference>
<reference evidence="8" key="1">
    <citation type="submission" date="2017-09" db="EMBL/GenBank/DDBJ databases">
        <title>Polyketide synthases of a Diaporthe helianthi virulent isolate.</title>
        <authorList>
            <person name="Baroncelli R."/>
        </authorList>
    </citation>
    <scope>NUCLEOTIDE SEQUENCE [LARGE SCALE GENOMIC DNA]</scope>
    <source>
        <strain evidence="8">7/96</strain>
    </source>
</reference>
<comment type="catalytic activity">
    <reaction evidence="1">
        <text>Hydrolysis of terminal non-reducing alpha-L-rhamnose residues in alpha-L-rhamnosides.</text>
        <dbReference type="EC" id="3.2.1.40"/>
    </reaction>
</comment>
<dbReference type="STRING" id="158607.A0A2P5IBY8"/>
<dbReference type="EMBL" id="MAVT02000074">
    <property type="protein sequence ID" value="POS80032.1"/>
    <property type="molecule type" value="Genomic_DNA"/>
</dbReference>
<dbReference type="InterPro" id="IPR013737">
    <property type="entry name" value="Bac_rhamnosid_N"/>
</dbReference>
<dbReference type="GO" id="GO:0030596">
    <property type="term" value="F:alpha-L-rhamnosidase activity"/>
    <property type="evidence" value="ECO:0007669"/>
    <property type="project" value="UniProtKB-EC"/>
</dbReference>
<gene>
    <name evidence="8" type="ORF">DHEL01_v201578</name>
</gene>
<dbReference type="InParanoid" id="A0A2P5IBY8"/>
<proteinExistence type="predicted"/>
<dbReference type="InterPro" id="IPR035398">
    <property type="entry name" value="Bac_rhamnosid_C"/>
</dbReference>
<dbReference type="InterPro" id="IPR012341">
    <property type="entry name" value="6hp_glycosidase-like_sf"/>
</dbReference>
<dbReference type="InterPro" id="IPR008979">
    <property type="entry name" value="Galactose-bd-like_sf"/>
</dbReference>
<dbReference type="SUPFAM" id="SSF49785">
    <property type="entry name" value="Galactose-binding domain-like"/>
    <property type="match status" value="1"/>
</dbReference>
<dbReference type="InterPro" id="IPR013783">
    <property type="entry name" value="Ig-like_fold"/>
</dbReference>
<dbReference type="Gene3D" id="1.50.10.10">
    <property type="match status" value="1"/>
</dbReference>
<feature type="domain" description="Alpha-L-rhamnosidase concanavalin-like" evidence="4">
    <location>
        <begin position="367"/>
        <end position="469"/>
    </location>
</feature>
<dbReference type="Proteomes" id="UP000094444">
    <property type="component" value="Unassembled WGS sequence"/>
</dbReference>
<dbReference type="PIRSF" id="PIRSF010631">
    <property type="entry name" value="A-rhamnsds"/>
    <property type="match status" value="1"/>
</dbReference>
<keyword evidence="3" id="KW-0378">Hydrolase</keyword>
<feature type="domain" description="Alpha-L-rhamnosidase six-hairpin glycosidase" evidence="6">
    <location>
        <begin position="473"/>
        <end position="827"/>
    </location>
</feature>
<dbReference type="Pfam" id="PF17389">
    <property type="entry name" value="Bac_rhamnosid6H"/>
    <property type="match status" value="1"/>
</dbReference>
<dbReference type="InterPro" id="IPR008902">
    <property type="entry name" value="Rhamnosid_concanavalin"/>
</dbReference>
<dbReference type="InterPro" id="IPR035396">
    <property type="entry name" value="Bac_rhamnosid6H"/>
</dbReference>
<dbReference type="PANTHER" id="PTHR33307">
    <property type="entry name" value="ALPHA-RHAMNOSIDASE (EUROFUNG)"/>
    <property type="match status" value="1"/>
</dbReference>
<evidence type="ECO:0000259" key="4">
    <source>
        <dbReference type="Pfam" id="PF05592"/>
    </source>
</evidence>
<name>A0A2P5IBY8_DIAHE</name>
<feature type="domain" description="Alpha-L-rhamnosidase C-terminal" evidence="7">
    <location>
        <begin position="829"/>
        <end position="874"/>
    </location>
</feature>
<evidence type="ECO:0000256" key="2">
    <source>
        <dbReference type="ARBA" id="ARBA00012652"/>
    </source>
</evidence>
<keyword evidence="9" id="KW-1185">Reference proteome</keyword>
<sequence length="959" mass="105497">MTLIDLSVKPRAHNPVRPVDIRFEHHPNGFGLGTDKPRLSWRLSASSLPHNWMQKSYQVQIRRHTDNTTSNTSGQQLNVQTWRVPSDNSVLNQWPSQPLQSRETASVRVLASGQSLPDHPGPVVNPDLSVWSDWQDVEAGLLHVSDWKAKFVTSTDPPPKDGVPDRPMLYRKVFTLEPKRKHTRARLYISALGLYAASINGRRVGDQQMAPGWTSYHHRLQYQVFDVTDMLHDGKNVIGVEVAEGWYAGRLTFISGLRGLYGNKPGFIAQLETQDDSGCYDHAAQVVSDDSWVCHPSPRLSASIYDGEVYDAREELSNWASLEFDAADSWQKTRILDVDLEKVRLFSPDVPPVRVTQTVGVVDIFHSPSGKVLVDFGQNLVGRVRFRGLQKPKGHELQIRHAEVLENGELGTRPLRDAKATDKYIFSGAERSKSSWSPEFTFHGFRYIELTGVSADELCKDNLSALVLHSDMRRTGHFSCSNELITKLHENVVWGMRGNFLSVPTDCPQRDERLGWTGDIQVFSPTASFLYDCAGFLANWLQDLWIDQSNNGGVVPCVIPDVLRGYSGQDSTPQAVWDDAAVLVPWNVYNWSGDADVLRRQWPSMRAHVDKSIQRGPDGLWDEDTFQFGDWLDPNAPPEQADFARTDGTMVADAYLVHVTEVMAKIAVVIGDAESAARYGADYEVLRRRYRDKYISPAGLVVGDAQTALALSIRFGLLDRTDPAKREVAGRRLARLTRKGGLLVATGFAGTPVVLHALAESGNLDLAYGMLQQKTCPSFLYPVTMGATTIWERWDSMLPDGSINPGTMTSFNHYALGSVANFLHSVVGGISPLQAGWGVFLVRPRPGGELRHAEVSFDGPRGRIAVRWDVGEAEAEMVGGGGGGDGDGAAAAAATMTTQTGTEDGAAPRGQSATRAFQLRVEVPPNSRALVVLPGQLGGEGDGEWVGSGIHERAGLIPA</sequence>
<dbReference type="Gene3D" id="2.60.420.10">
    <property type="entry name" value="Maltose phosphorylase, domain 3"/>
    <property type="match status" value="1"/>
</dbReference>
<evidence type="ECO:0000256" key="1">
    <source>
        <dbReference type="ARBA" id="ARBA00001445"/>
    </source>
</evidence>
<accession>A0A2P5IBY8</accession>
<dbReference type="SUPFAM" id="SSF48208">
    <property type="entry name" value="Six-hairpin glycosidases"/>
    <property type="match status" value="1"/>
</dbReference>
<dbReference type="Gene3D" id="2.60.40.10">
    <property type="entry name" value="Immunoglobulins"/>
    <property type="match status" value="1"/>
</dbReference>
<organism evidence="8 9">
    <name type="scientific">Diaporthe helianthi</name>
    <dbReference type="NCBI Taxonomy" id="158607"/>
    <lineage>
        <taxon>Eukaryota</taxon>
        <taxon>Fungi</taxon>
        <taxon>Dikarya</taxon>
        <taxon>Ascomycota</taxon>
        <taxon>Pezizomycotina</taxon>
        <taxon>Sordariomycetes</taxon>
        <taxon>Sordariomycetidae</taxon>
        <taxon>Diaporthales</taxon>
        <taxon>Diaporthaceae</taxon>
        <taxon>Diaporthe</taxon>
    </lineage>
</organism>
<dbReference type="InterPro" id="IPR008928">
    <property type="entry name" value="6-hairpin_glycosidase_sf"/>
</dbReference>
<protein>
    <recommendedName>
        <fullName evidence="2">alpha-L-rhamnosidase</fullName>
        <ecNumber evidence="2">3.2.1.40</ecNumber>
    </recommendedName>
</protein>
<dbReference type="InterPro" id="IPR016007">
    <property type="entry name" value="Alpha_rhamnosid"/>
</dbReference>
<dbReference type="Pfam" id="PF05592">
    <property type="entry name" value="Bac_rhamnosid"/>
    <property type="match status" value="1"/>
</dbReference>
<evidence type="ECO:0000259" key="7">
    <source>
        <dbReference type="Pfam" id="PF17390"/>
    </source>
</evidence>
<dbReference type="Pfam" id="PF17390">
    <property type="entry name" value="Bac_rhamnosid_C"/>
    <property type="match status" value="1"/>
</dbReference>
<dbReference type="AlphaFoldDB" id="A0A2P5IBY8"/>
<dbReference type="GO" id="GO:0005975">
    <property type="term" value="P:carbohydrate metabolic process"/>
    <property type="evidence" value="ECO:0007669"/>
    <property type="project" value="InterPro"/>
</dbReference>
<dbReference type="Gene3D" id="2.60.120.260">
    <property type="entry name" value="Galactose-binding domain-like"/>
    <property type="match status" value="2"/>
</dbReference>
<evidence type="ECO:0000313" key="8">
    <source>
        <dbReference type="EMBL" id="POS80032.1"/>
    </source>
</evidence>
<evidence type="ECO:0000259" key="5">
    <source>
        <dbReference type="Pfam" id="PF08531"/>
    </source>
</evidence>